<protein>
    <submittedName>
        <fullName evidence="1">Uncharacterized protein</fullName>
    </submittedName>
</protein>
<name>A0A0F9FME4_9ZZZZ</name>
<dbReference type="AlphaFoldDB" id="A0A0F9FME4"/>
<feature type="non-terminal residue" evidence="1">
    <location>
        <position position="1"/>
    </location>
</feature>
<accession>A0A0F9FME4</accession>
<dbReference type="EMBL" id="LAZR01029819">
    <property type="protein sequence ID" value="KKL58455.1"/>
    <property type="molecule type" value="Genomic_DNA"/>
</dbReference>
<dbReference type="GO" id="GO:0003676">
    <property type="term" value="F:nucleic acid binding"/>
    <property type="evidence" value="ECO:0007669"/>
    <property type="project" value="InterPro"/>
</dbReference>
<comment type="caution">
    <text evidence="1">The sequence shown here is derived from an EMBL/GenBank/DDBJ whole genome shotgun (WGS) entry which is preliminary data.</text>
</comment>
<proteinExistence type="predicted"/>
<dbReference type="InterPro" id="IPR036397">
    <property type="entry name" value="RNaseH_sf"/>
</dbReference>
<dbReference type="Gene3D" id="3.30.420.10">
    <property type="entry name" value="Ribonuclease H-like superfamily/Ribonuclease H"/>
    <property type="match status" value="1"/>
</dbReference>
<reference evidence="1" key="1">
    <citation type="journal article" date="2015" name="Nature">
        <title>Complex archaea that bridge the gap between prokaryotes and eukaryotes.</title>
        <authorList>
            <person name="Spang A."/>
            <person name="Saw J.H."/>
            <person name="Jorgensen S.L."/>
            <person name="Zaremba-Niedzwiedzka K."/>
            <person name="Martijn J."/>
            <person name="Lind A.E."/>
            <person name="van Eijk R."/>
            <person name="Schleper C."/>
            <person name="Guy L."/>
            <person name="Ettema T.J."/>
        </authorList>
    </citation>
    <scope>NUCLEOTIDE SEQUENCE</scope>
</reference>
<organism evidence="1">
    <name type="scientific">marine sediment metagenome</name>
    <dbReference type="NCBI Taxonomy" id="412755"/>
    <lineage>
        <taxon>unclassified sequences</taxon>
        <taxon>metagenomes</taxon>
        <taxon>ecological metagenomes</taxon>
    </lineage>
</organism>
<evidence type="ECO:0000313" key="1">
    <source>
        <dbReference type="EMBL" id="KKL58455.1"/>
    </source>
</evidence>
<gene>
    <name evidence="1" type="ORF">LCGC14_2225230</name>
</gene>
<sequence>LIFCGIDNGLTGGIAVLNKGKLSLDVMPVLNDGKKNRVDVFKLRRIIGSYYQSSGYDIFVVYESPAGSKSVKAAVSMADSFARVESLLILNAYKREPITSRKWQKMFWTVPKMAEGQKFDTKAAALNKAKQLWPTQDWRKNEKCKVAHTGLVDAALIAEYCRRTHS</sequence>